<evidence type="ECO:0000313" key="1">
    <source>
        <dbReference type="EMBL" id="SVD76650.1"/>
    </source>
</evidence>
<organism evidence="1">
    <name type="scientific">marine metagenome</name>
    <dbReference type="NCBI Taxonomy" id="408172"/>
    <lineage>
        <taxon>unclassified sequences</taxon>
        <taxon>metagenomes</taxon>
        <taxon>ecological metagenomes</taxon>
    </lineage>
</organism>
<feature type="non-terminal residue" evidence="1">
    <location>
        <position position="1"/>
    </location>
</feature>
<dbReference type="AlphaFoldDB" id="A0A382Y0I2"/>
<protein>
    <submittedName>
        <fullName evidence="1">Uncharacterized protein</fullName>
    </submittedName>
</protein>
<reference evidence="1" key="1">
    <citation type="submission" date="2018-05" db="EMBL/GenBank/DDBJ databases">
        <authorList>
            <person name="Lanie J.A."/>
            <person name="Ng W.-L."/>
            <person name="Kazmierczak K.M."/>
            <person name="Andrzejewski T.M."/>
            <person name="Davidsen T.M."/>
            <person name="Wayne K.J."/>
            <person name="Tettelin H."/>
            <person name="Glass J.I."/>
            <person name="Rusch D."/>
            <person name="Podicherti R."/>
            <person name="Tsui H.-C.T."/>
            <person name="Winkler M.E."/>
        </authorList>
    </citation>
    <scope>NUCLEOTIDE SEQUENCE</scope>
</reference>
<sequence length="38" mass="4132">LSGGCIFHQSYFSLYGSVSYPSCFSGNSIEKNTVNSLH</sequence>
<name>A0A382Y0I2_9ZZZZ</name>
<gene>
    <name evidence="1" type="ORF">METZ01_LOCUS429504</name>
</gene>
<proteinExistence type="predicted"/>
<dbReference type="EMBL" id="UINC01171862">
    <property type="protein sequence ID" value="SVD76650.1"/>
    <property type="molecule type" value="Genomic_DNA"/>
</dbReference>
<accession>A0A382Y0I2</accession>